<dbReference type="EMBL" id="JBHTBN010000001">
    <property type="protein sequence ID" value="MFC7356384.1"/>
    <property type="molecule type" value="Genomic_DNA"/>
</dbReference>
<sequence>MKIKYIIPKVTLLLVAIILLASCEEDFATLGADIVGDPNIENEFTDANTVVSYSRKLTSVESNNLPTYQLGTYTDAVYGKSTINLLSQITLDRIAPDFGENTVVDSVIMYIPFFSQATQTTGGVTYTLDSIFGQDPIDISLVRSNFLLRDFDPTSGFEEPQKYYSDQAPLFESFLGETIFTIEDFVPRAEGFIENEGEDDEELIPPGIRVELPKEFWEELIIDQEGQSVLLSNNNFKNYFRGIYFNVDGSGANTNLILFNLDDASITIHYTEDNATVTDQRDEKTFEMSFDGVNVNVFKNDLTPSVEQELSSQDFTNGEETLYARGGSGIATIVELFGPDEDNNGIADELEILREREWLINEANLIFYVDQNRIQGGETEPERIIIYDTKNGQLLVDYDFDPSVSLVAVDSKIVHLERLERGSDEIGDFYKIRITRHISNLINRDSTNVPLAVMVTQNVLNRNFQDLRNVQSPFLSSVPTGGVISPEGTVFHGNLSPDVDKRLKLQIFYTEPN</sequence>
<feature type="signal peptide" evidence="1">
    <location>
        <begin position="1"/>
        <end position="21"/>
    </location>
</feature>
<organism evidence="2 3">
    <name type="scientific">Jejudonia soesokkakensis</name>
    <dbReference type="NCBI Taxonomy" id="1323432"/>
    <lineage>
        <taxon>Bacteria</taxon>
        <taxon>Pseudomonadati</taxon>
        <taxon>Bacteroidota</taxon>
        <taxon>Flavobacteriia</taxon>
        <taxon>Flavobacteriales</taxon>
        <taxon>Flavobacteriaceae</taxon>
        <taxon>Jejudonia</taxon>
    </lineage>
</organism>
<dbReference type="RefSeq" id="WP_380216069.1">
    <property type="nucleotide sequence ID" value="NZ_JBHTBN010000001.1"/>
</dbReference>
<feature type="chain" id="PRO_5047265514" evidence="1">
    <location>
        <begin position="22"/>
        <end position="513"/>
    </location>
</feature>
<keyword evidence="1" id="KW-0732">Signal</keyword>
<comment type="caution">
    <text evidence="2">The sequence shown here is derived from an EMBL/GenBank/DDBJ whole genome shotgun (WGS) entry which is preliminary data.</text>
</comment>
<dbReference type="InterPro" id="IPR025366">
    <property type="entry name" value="DUF4270"/>
</dbReference>
<evidence type="ECO:0000313" key="3">
    <source>
        <dbReference type="Proteomes" id="UP001596415"/>
    </source>
</evidence>
<accession>A0ABW2MNB0</accession>
<evidence type="ECO:0000256" key="1">
    <source>
        <dbReference type="SAM" id="SignalP"/>
    </source>
</evidence>
<proteinExistence type="predicted"/>
<evidence type="ECO:0000313" key="2">
    <source>
        <dbReference type="EMBL" id="MFC7356384.1"/>
    </source>
</evidence>
<reference evidence="3" key="1">
    <citation type="journal article" date="2019" name="Int. J. Syst. Evol. Microbiol.">
        <title>The Global Catalogue of Microorganisms (GCM) 10K type strain sequencing project: providing services to taxonomists for standard genome sequencing and annotation.</title>
        <authorList>
            <consortium name="The Broad Institute Genomics Platform"/>
            <consortium name="The Broad Institute Genome Sequencing Center for Infectious Disease"/>
            <person name="Wu L."/>
            <person name="Ma J."/>
        </authorList>
    </citation>
    <scope>NUCLEOTIDE SEQUENCE [LARGE SCALE GENOMIC DNA]</scope>
    <source>
        <strain evidence="3">CGMCC 1.16306</strain>
    </source>
</reference>
<dbReference type="Pfam" id="PF14092">
    <property type="entry name" value="DUF4270"/>
    <property type="match status" value="1"/>
</dbReference>
<protein>
    <submittedName>
        <fullName evidence="2">DUF4270 domain-containing protein</fullName>
    </submittedName>
</protein>
<keyword evidence="3" id="KW-1185">Reference proteome</keyword>
<name>A0ABW2MNB0_9FLAO</name>
<dbReference type="PROSITE" id="PS51257">
    <property type="entry name" value="PROKAR_LIPOPROTEIN"/>
    <property type="match status" value="1"/>
</dbReference>
<dbReference type="Proteomes" id="UP001596415">
    <property type="component" value="Unassembled WGS sequence"/>
</dbReference>
<gene>
    <name evidence="2" type="ORF">ACFQO1_01685</name>
</gene>